<sequence length="250" mass="29072">MGEREDLVEKAKVAEQVERYEDMAEAMKKVTGLLDKDGANHLSDEERNLLSVAYKNVVGTRRASWRIFETILGKNSEQDKQYKIVVEYRDTVEKELNNICDEVIQLLDTTLIPNSENESRIFYLKMKGDYYRYKVEVMRSESERKELAVKSEEAYKQAYEIASEKLHTTHPIRLGLALNFSVYYYEIEKEPEKACELAKKAFDDAFSDMNAEKEEDGTFKDSALIMQLLRDNLTLWRSEVGNDDGQQDDD</sequence>
<dbReference type="InterPro" id="IPR023410">
    <property type="entry name" value="14-3-3_domain"/>
</dbReference>
<protein>
    <recommendedName>
        <fullName evidence="2">14-3-3 domain-containing protein</fullName>
    </recommendedName>
</protein>
<dbReference type="InterPro" id="IPR023409">
    <property type="entry name" value="14-3-3_CS"/>
</dbReference>
<comment type="similarity">
    <text evidence="1">Belongs to the 14-3-3 family.</text>
</comment>
<dbReference type="PANTHER" id="PTHR18860">
    <property type="entry name" value="14-3-3 PROTEIN"/>
    <property type="match status" value="1"/>
</dbReference>
<reference evidence="3 4" key="1">
    <citation type="submission" date="2022-12" db="EMBL/GenBank/DDBJ databases">
        <title>Chromosome-level genome of Tegillarca granosa.</title>
        <authorList>
            <person name="Kim J."/>
        </authorList>
    </citation>
    <scope>NUCLEOTIDE SEQUENCE [LARGE SCALE GENOMIC DNA]</scope>
    <source>
        <strain evidence="3">Teg-2019</strain>
        <tissue evidence="3">Adductor muscle</tissue>
    </source>
</reference>
<name>A0ABQ9FUL8_TEGGR</name>
<feature type="domain" description="14-3-3" evidence="2">
    <location>
        <begin position="4"/>
        <end position="250"/>
    </location>
</feature>
<dbReference type="Proteomes" id="UP001217089">
    <property type="component" value="Unassembled WGS sequence"/>
</dbReference>
<dbReference type="SMART" id="SM00101">
    <property type="entry name" value="14_3_3"/>
    <property type="match status" value="1"/>
</dbReference>
<accession>A0ABQ9FUL8</accession>
<dbReference type="PIRSF" id="PIRSF000868">
    <property type="entry name" value="14-3-3"/>
    <property type="match status" value="1"/>
</dbReference>
<dbReference type="InterPro" id="IPR036815">
    <property type="entry name" value="14-3-3_dom_sf"/>
</dbReference>
<evidence type="ECO:0000313" key="4">
    <source>
        <dbReference type="Proteomes" id="UP001217089"/>
    </source>
</evidence>
<evidence type="ECO:0000313" key="3">
    <source>
        <dbReference type="EMBL" id="KAJ8320931.1"/>
    </source>
</evidence>
<dbReference type="EMBL" id="JARBDR010000141">
    <property type="protein sequence ID" value="KAJ8320931.1"/>
    <property type="molecule type" value="Genomic_DNA"/>
</dbReference>
<dbReference type="Pfam" id="PF00244">
    <property type="entry name" value="14-3-3"/>
    <property type="match status" value="1"/>
</dbReference>
<organism evidence="3 4">
    <name type="scientific">Tegillarca granosa</name>
    <name type="common">Malaysian cockle</name>
    <name type="synonym">Anadara granosa</name>
    <dbReference type="NCBI Taxonomy" id="220873"/>
    <lineage>
        <taxon>Eukaryota</taxon>
        <taxon>Metazoa</taxon>
        <taxon>Spiralia</taxon>
        <taxon>Lophotrochozoa</taxon>
        <taxon>Mollusca</taxon>
        <taxon>Bivalvia</taxon>
        <taxon>Autobranchia</taxon>
        <taxon>Pteriomorphia</taxon>
        <taxon>Arcoida</taxon>
        <taxon>Arcoidea</taxon>
        <taxon>Arcidae</taxon>
        <taxon>Tegillarca</taxon>
    </lineage>
</organism>
<dbReference type="PRINTS" id="PR00305">
    <property type="entry name" value="1433ZETA"/>
</dbReference>
<evidence type="ECO:0000259" key="2">
    <source>
        <dbReference type="SMART" id="SM00101"/>
    </source>
</evidence>
<dbReference type="CDD" id="cd08774">
    <property type="entry name" value="14-3-3"/>
    <property type="match status" value="1"/>
</dbReference>
<dbReference type="PROSITE" id="PS00796">
    <property type="entry name" value="1433_1"/>
    <property type="match status" value="1"/>
</dbReference>
<evidence type="ECO:0000256" key="1">
    <source>
        <dbReference type="ARBA" id="ARBA00006141"/>
    </source>
</evidence>
<gene>
    <name evidence="3" type="ORF">KUTeg_002518</name>
</gene>
<proteinExistence type="inferred from homology"/>
<dbReference type="Gene3D" id="1.20.190.20">
    <property type="entry name" value="14-3-3 domain"/>
    <property type="match status" value="1"/>
</dbReference>
<keyword evidence="4" id="KW-1185">Reference proteome</keyword>
<dbReference type="InterPro" id="IPR000308">
    <property type="entry name" value="14-3-3"/>
</dbReference>
<dbReference type="SUPFAM" id="SSF48445">
    <property type="entry name" value="14-3-3 protein"/>
    <property type="match status" value="1"/>
</dbReference>
<comment type="caution">
    <text evidence="3">The sequence shown here is derived from an EMBL/GenBank/DDBJ whole genome shotgun (WGS) entry which is preliminary data.</text>
</comment>